<protein>
    <recommendedName>
        <fullName evidence="1">AAA-ATPase-like domain-containing protein</fullName>
    </recommendedName>
</protein>
<feature type="domain" description="AAA-ATPase-like" evidence="1">
    <location>
        <begin position="3"/>
        <end position="55"/>
    </location>
</feature>
<evidence type="ECO:0000259" key="1">
    <source>
        <dbReference type="Pfam" id="PF09820"/>
    </source>
</evidence>
<evidence type="ECO:0000313" key="3">
    <source>
        <dbReference type="Proteomes" id="UP000812287"/>
    </source>
</evidence>
<reference evidence="2" key="1">
    <citation type="submission" date="2020-11" db="EMBL/GenBank/DDBJ databases">
        <title>Adaptations for nitrogen fixation in a non-lichenized fungal sporocarp promotes dispersal by wood-feeding termites.</title>
        <authorList>
            <consortium name="DOE Joint Genome Institute"/>
            <person name="Koch R.A."/>
            <person name="Yoon G."/>
            <person name="Arayal U."/>
            <person name="Lail K."/>
            <person name="Amirebrahimi M."/>
            <person name="Labutti K."/>
            <person name="Lipzen A."/>
            <person name="Riley R."/>
            <person name="Barry K."/>
            <person name="Henrissat B."/>
            <person name="Grigoriev I.V."/>
            <person name="Herr J.R."/>
            <person name="Aime M.C."/>
        </authorList>
    </citation>
    <scope>NUCLEOTIDE SEQUENCE</scope>
    <source>
        <strain evidence="2">MCA 3950</strain>
    </source>
</reference>
<dbReference type="EMBL" id="MU250541">
    <property type="protein sequence ID" value="KAG7444166.1"/>
    <property type="molecule type" value="Genomic_DNA"/>
</dbReference>
<dbReference type="AlphaFoldDB" id="A0A9P7VMY8"/>
<accession>A0A9P7VMY8</accession>
<comment type="caution">
    <text evidence="2">The sequence shown here is derived from an EMBL/GenBank/DDBJ whole genome shotgun (WGS) entry which is preliminary data.</text>
</comment>
<dbReference type="GeneID" id="66109006"/>
<name>A0A9P7VMY8_9AGAR</name>
<proteinExistence type="predicted"/>
<dbReference type="InterPro" id="IPR018631">
    <property type="entry name" value="AAA-ATPase-like_dom"/>
</dbReference>
<organism evidence="2 3">
    <name type="scientific">Guyanagaster necrorhizus</name>
    <dbReference type="NCBI Taxonomy" id="856835"/>
    <lineage>
        <taxon>Eukaryota</taxon>
        <taxon>Fungi</taxon>
        <taxon>Dikarya</taxon>
        <taxon>Basidiomycota</taxon>
        <taxon>Agaricomycotina</taxon>
        <taxon>Agaricomycetes</taxon>
        <taxon>Agaricomycetidae</taxon>
        <taxon>Agaricales</taxon>
        <taxon>Marasmiineae</taxon>
        <taxon>Physalacriaceae</taxon>
        <taxon>Guyanagaster</taxon>
    </lineage>
</organism>
<dbReference type="RefSeq" id="XP_043037666.1">
    <property type="nucleotide sequence ID" value="XM_043186709.1"/>
</dbReference>
<dbReference type="OrthoDB" id="2943306at2759"/>
<dbReference type="Proteomes" id="UP000812287">
    <property type="component" value="Unassembled WGS sequence"/>
</dbReference>
<gene>
    <name evidence="2" type="ORF">BT62DRAFT_934341</name>
</gene>
<dbReference type="Pfam" id="PF09820">
    <property type="entry name" value="AAA-ATPase_like"/>
    <property type="match status" value="1"/>
</dbReference>
<keyword evidence="3" id="KW-1185">Reference proteome</keyword>
<evidence type="ECO:0000313" key="2">
    <source>
        <dbReference type="EMBL" id="KAG7444166.1"/>
    </source>
</evidence>
<sequence>MLYIVHIEQTCPAAAMFYRPKHFGKSLFIDMLKCYHGVAFADSHEKTFEDCASGTKIFRRRFALRFNLSPFTDDSVVQSFYDDLLVGLRQFWWLHPSS</sequence>